<reference evidence="1" key="1">
    <citation type="submission" date="2005-03" db="EMBL/GenBank/DDBJ databases">
        <authorList>
            <person name="Han Z."/>
        </authorList>
    </citation>
    <scope>NUCLEOTIDE SEQUENCE</scope>
</reference>
<evidence type="ECO:0000313" key="1">
    <source>
        <dbReference type="EMBL" id="AAX27418.1"/>
    </source>
</evidence>
<dbReference type="AlphaFoldDB" id="Q5BYV7"/>
<sequence>MRLNPVPKQRNFLIDLFTSSVLTSDSYCVLFLFNKDTSSRRGIIPPVCFS</sequence>
<organism evidence="1">
    <name type="scientific">Schistosoma japonicum</name>
    <name type="common">Blood fluke</name>
    <dbReference type="NCBI Taxonomy" id="6182"/>
    <lineage>
        <taxon>Eukaryota</taxon>
        <taxon>Metazoa</taxon>
        <taxon>Spiralia</taxon>
        <taxon>Lophotrochozoa</taxon>
        <taxon>Platyhelminthes</taxon>
        <taxon>Trematoda</taxon>
        <taxon>Digenea</taxon>
        <taxon>Strigeidida</taxon>
        <taxon>Schistosomatoidea</taxon>
        <taxon>Schistosomatidae</taxon>
        <taxon>Schistosoma</taxon>
    </lineage>
</organism>
<dbReference type="EMBL" id="AY811529">
    <property type="protein sequence ID" value="AAX27418.1"/>
    <property type="molecule type" value="mRNA"/>
</dbReference>
<reference evidence="1" key="2">
    <citation type="journal article" date="2006" name="PLoS Pathog.">
        <title>New perspectives on host-parasite interplay by comparative transcriptomic and proteomic analyses of Schistosoma japonicum.</title>
        <authorList>
            <person name="Liu F."/>
            <person name="Lu J."/>
            <person name="Hu W."/>
            <person name="Wang S.Y."/>
            <person name="Cui S.J."/>
            <person name="Chi M."/>
            <person name="Yan Q."/>
            <person name="Wang X.R."/>
            <person name="Song H.D."/>
            <person name="Xu X.N."/>
            <person name="Wang J.J."/>
            <person name="Zhang X.L."/>
            <person name="Zhang X."/>
            <person name="Wang Z.Q."/>
            <person name="Xue C.L."/>
            <person name="Brindley P.J."/>
            <person name="McManus D.P."/>
            <person name="Yang P.Y."/>
            <person name="Feng Z."/>
            <person name="Chen Z."/>
            <person name="Han Z.G."/>
        </authorList>
    </citation>
    <scope>NUCLEOTIDE SEQUENCE</scope>
</reference>
<name>Q5BYV7_SCHJA</name>
<protein>
    <submittedName>
        <fullName evidence="1">Uncharacterized protein</fullName>
    </submittedName>
</protein>
<proteinExistence type="evidence at transcript level"/>
<accession>Q5BYV7</accession>